<organism evidence="5">
    <name type="scientific">Pararge aegeria</name>
    <name type="common">speckled wood butterfly</name>
    <dbReference type="NCBI Taxonomy" id="116150"/>
    <lineage>
        <taxon>Eukaryota</taxon>
        <taxon>Metazoa</taxon>
        <taxon>Ecdysozoa</taxon>
        <taxon>Arthropoda</taxon>
        <taxon>Hexapoda</taxon>
        <taxon>Insecta</taxon>
        <taxon>Pterygota</taxon>
        <taxon>Neoptera</taxon>
        <taxon>Endopterygota</taxon>
        <taxon>Lepidoptera</taxon>
        <taxon>Glossata</taxon>
        <taxon>Ditrysia</taxon>
        <taxon>Papilionoidea</taxon>
        <taxon>Nymphalidae</taxon>
        <taxon>Satyrinae</taxon>
        <taxon>Satyrini</taxon>
        <taxon>Parargina</taxon>
        <taxon>Pararge</taxon>
    </lineage>
</organism>
<reference evidence="5" key="2">
    <citation type="submission" date="2013-05" db="EMBL/GenBank/DDBJ databases">
        <authorList>
            <person name="Carter J.-M."/>
            <person name="Baker S.C."/>
            <person name="Pink R."/>
            <person name="Carter D.R.F."/>
            <person name="Collins A."/>
            <person name="Tomlin J."/>
            <person name="Gibbs M."/>
            <person name="Breuker C.J."/>
        </authorList>
    </citation>
    <scope>NUCLEOTIDE SEQUENCE</scope>
    <source>
        <tissue evidence="5">Ovary</tissue>
    </source>
</reference>
<dbReference type="Gene3D" id="2.20.25.240">
    <property type="match status" value="1"/>
</dbReference>
<proteinExistence type="predicted"/>
<keyword evidence="1" id="KW-0479">Metal-binding</keyword>
<accession>S4P3P9</accession>
<feature type="domain" description="FLYWCH-type" evidence="4">
    <location>
        <begin position="11"/>
        <end position="70"/>
    </location>
</feature>
<name>S4P3P9_9NEOP</name>
<dbReference type="InterPro" id="IPR007588">
    <property type="entry name" value="Znf_FLYWCH"/>
</dbReference>
<evidence type="ECO:0000259" key="4">
    <source>
        <dbReference type="Pfam" id="PF04500"/>
    </source>
</evidence>
<dbReference type="AlphaFoldDB" id="S4P3P9"/>
<evidence type="ECO:0000256" key="2">
    <source>
        <dbReference type="ARBA" id="ARBA00022771"/>
    </source>
</evidence>
<dbReference type="Pfam" id="PF04500">
    <property type="entry name" value="FLYWCH"/>
    <property type="match status" value="1"/>
</dbReference>
<evidence type="ECO:0000256" key="1">
    <source>
        <dbReference type="ARBA" id="ARBA00022723"/>
    </source>
</evidence>
<dbReference type="GO" id="GO:0008270">
    <property type="term" value="F:zinc ion binding"/>
    <property type="evidence" value="ECO:0007669"/>
    <property type="project" value="UniProtKB-KW"/>
</dbReference>
<reference evidence="5" key="1">
    <citation type="journal article" date="2013" name="BMC Genomics">
        <title>Unscrambling butterfly oogenesis.</title>
        <authorList>
            <person name="Carter J.M."/>
            <person name="Baker S.C."/>
            <person name="Pink R."/>
            <person name="Carter D.R."/>
            <person name="Collins A."/>
            <person name="Tomlin J."/>
            <person name="Gibbs M."/>
            <person name="Breuker C.J."/>
        </authorList>
    </citation>
    <scope>NUCLEOTIDE SEQUENCE</scope>
    <source>
        <tissue evidence="5">Ovary</tissue>
    </source>
</reference>
<keyword evidence="2" id="KW-0863">Zinc-finger</keyword>
<feature type="non-terminal residue" evidence="5">
    <location>
        <position position="1"/>
    </location>
</feature>
<dbReference type="EMBL" id="GAIX01006349">
    <property type="protein sequence ID" value="JAA86211.1"/>
    <property type="molecule type" value="Transcribed_RNA"/>
</dbReference>
<keyword evidence="3" id="KW-0862">Zinc</keyword>
<evidence type="ECO:0000256" key="3">
    <source>
        <dbReference type="ARBA" id="ARBA00022833"/>
    </source>
</evidence>
<protein>
    <submittedName>
        <fullName evidence="5">Modifier of mdg4</fullName>
    </submittedName>
</protein>
<sequence>AVGDAQVPQFEETRTGNLVMIFGGHRYNKLTRCRGPKIRWNCVKTPAGCRVVVITIDREIVKILNEPHNH</sequence>
<evidence type="ECO:0000313" key="5">
    <source>
        <dbReference type="EMBL" id="JAA86211.1"/>
    </source>
</evidence>